<gene>
    <name evidence="1" type="ordered locus">Desru_2945</name>
</gene>
<proteinExistence type="predicted"/>
<reference evidence="1 2" key="2">
    <citation type="journal article" date="2012" name="Stand. Genomic Sci.">
        <title>Complete genome sequence of the sulfate-reducing firmicute Desulfotomaculum ruminis type strain (DL(T)).</title>
        <authorList>
            <person name="Spring S."/>
            <person name="Visser M."/>
            <person name="Lu M."/>
            <person name="Copeland A."/>
            <person name="Lapidus A."/>
            <person name="Lucas S."/>
            <person name="Cheng J.F."/>
            <person name="Han C."/>
            <person name="Tapia R."/>
            <person name="Goodwin L.A."/>
            <person name="Pitluck S."/>
            <person name="Ivanova N."/>
            <person name="Land M."/>
            <person name="Hauser L."/>
            <person name="Larimer F."/>
            <person name="Rohde M."/>
            <person name="Goker M."/>
            <person name="Detter J.C."/>
            <person name="Kyrpides N.C."/>
            <person name="Woyke T."/>
            <person name="Schaap P.J."/>
            <person name="Plugge C.M."/>
            <person name="Muyzer G."/>
            <person name="Kuever J."/>
            <person name="Pereira I.A."/>
            <person name="Parshina S.N."/>
            <person name="Bernier-Latmani R."/>
            <person name="Stams A.J."/>
            <person name="Klenk H.P."/>
        </authorList>
    </citation>
    <scope>NUCLEOTIDE SEQUENCE [LARGE SCALE GENOMIC DNA]</scope>
    <source>
        <strain evidence="2">ATCC 23193 / DSM 2154 / NCIB 8452 / DL</strain>
    </source>
</reference>
<protein>
    <submittedName>
        <fullName evidence="1">Uncharacterized protein</fullName>
    </submittedName>
</protein>
<dbReference type="HOGENOM" id="CLU_2914838_0_0_9"/>
<dbReference type="EMBL" id="CP002780">
    <property type="protein sequence ID" value="AEG61158.1"/>
    <property type="molecule type" value="Genomic_DNA"/>
</dbReference>
<evidence type="ECO:0000313" key="1">
    <source>
        <dbReference type="EMBL" id="AEG61158.1"/>
    </source>
</evidence>
<dbReference type="AlphaFoldDB" id="F6DT53"/>
<accession>F6DT53</accession>
<reference evidence="2" key="1">
    <citation type="submission" date="2011-05" db="EMBL/GenBank/DDBJ databases">
        <title>Complete sequence of Desulfotomaculum ruminis DSM 2154.</title>
        <authorList>
            <person name="Lucas S."/>
            <person name="Copeland A."/>
            <person name="Lapidus A."/>
            <person name="Cheng J.-F."/>
            <person name="Goodwin L."/>
            <person name="Pitluck S."/>
            <person name="Lu M."/>
            <person name="Detter J.C."/>
            <person name="Han C."/>
            <person name="Tapia R."/>
            <person name="Land M."/>
            <person name="Hauser L."/>
            <person name="Kyrpides N."/>
            <person name="Ivanova N."/>
            <person name="Mikhailova N."/>
            <person name="Pagani I."/>
            <person name="Stams A.J.M."/>
            <person name="Plugge C.M."/>
            <person name="Muyzer G."/>
            <person name="Kuever J."/>
            <person name="Parshina S.N."/>
            <person name="Ivanova A.E."/>
            <person name="Nazina T.N."/>
            <person name="Brambilla E."/>
            <person name="Spring S."/>
            <person name="Klenk H.-P."/>
            <person name="Woyke T."/>
        </authorList>
    </citation>
    <scope>NUCLEOTIDE SEQUENCE [LARGE SCALE GENOMIC DNA]</scope>
    <source>
        <strain evidence="2">ATCC 23193 / DSM 2154 / NCIB 8452 / DL</strain>
    </source>
</reference>
<keyword evidence="2" id="KW-1185">Reference proteome</keyword>
<name>F6DT53_DESRL</name>
<dbReference type="RefSeq" id="WP_013842910.1">
    <property type="nucleotide sequence ID" value="NC_015589.1"/>
</dbReference>
<organism evidence="1 2">
    <name type="scientific">Desulforamulus ruminis (strain ATCC 23193 / DSM 2154 / NCIMB 8452 / DL)</name>
    <name type="common">Desulfotomaculum ruminis</name>
    <dbReference type="NCBI Taxonomy" id="696281"/>
    <lineage>
        <taxon>Bacteria</taxon>
        <taxon>Bacillati</taxon>
        <taxon>Bacillota</taxon>
        <taxon>Clostridia</taxon>
        <taxon>Eubacteriales</taxon>
        <taxon>Peptococcaceae</taxon>
        <taxon>Desulforamulus</taxon>
    </lineage>
</organism>
<dbReference type="KEGG" id="dru:Desru_2945"/>
<sequence length="61" mass="7284">MTEKYFCPLLNKEIEEGKCVEINYELIKAKKEEYLIEIKKILRKSNNEIEKICEACVNYPL</sequence>
<evidence type="ECO:0000313" key="2">
    <source>
        <dbReference type="Proteomes" id="UP000009234"/>
    </source>
</evidence>
<dbReference type="Proteomes" id="UP000009234">
    <property type="component" value="Chromosome"/>
</dbReference>
<dbReference type="STRING" id="696281.Desru_2945"/>